<feature type="domain" description="Thioredoxin" evidence="1">
    <location>
        <begin position="56"/>
        <end position="179"/>
    </location>
</feature>
<dbReference type="SUPFAM" id="SSF52833">
    <property type="entry name" value="Thioredoxin-like"/>
    <property type="match status" value="4"/>
</dbReference>
<comment type="caution">
    <text evidence="2">The sequence shown here is derived from an EMBL/GenBank/DDBJ whole genome shotgun (WGS) entry which is preliminary data.</text>
</comment>
<dbReference type="PROSITE" id="PS00194">
    <property type="entry name" value="THIOREDOXIN_1"/>
    <property type="match status" value="2"/>
</dbReference>
<organism evidence="2 3">
    <name type="scientific">Paratrimastix pyriformis</name>
    <dbReference type="NCBI Taxonomy" id="342808"/>
    <lineage>
        <taxon>Eukaryota</taxon>
        <taxon>Metamonada</taxon>
        <taxon>Preaxostyla</taxon>
        <taxon>Paratrimastigidae</taxon>
        <taxon>Paratrimastix</taxon>
    </lineage>
</organism>
<dbReference type="PROSITE" id="PS51352">
    <property type="entry name" value="THIOREDOXIN_2"/>
    <property type="match status" value="3"/>
</dbReference>
<name>A0ABQ8UTK5_9EUKA</name>
<keyword evidence="3" id="KW-1185">Reference proteome</keyword>
<dbReference type="CDD" id="cd02961">
    <property type="entry name" value="PDI_a_family"/>
    <property type="match status" value="2"/>
</dbReference>
<sequence length="606" mass="65924">MRFRPIEFCRQVQSLEPPGHENESCQSTSSRKSMALPACFLVFLATVVLAAPHGGSRASFSFPDSPAVQNVNDTNWKTHLGGGVNDTVILFYASWCPHCSEFHPIFVKVAEELSAQFPDHSIQFVQIDADKERGLGGMFGVQSFPTIKFLPHGSSETSGNFNGARNVEAFKNWVLNRKGKPYEDPLLLLTATNLTTVVNGTKSVALLIGAASCAPCKAFESVLREAAIQFTSADSGTAFGNLSSSLVFARLDGDANPDLKARFAVTAYPWLVMIPAGFTNGTLRFSGVRDPETVAEWIFETTHGAPAMSHVEELAADDFLELLDPEEGADTAPTVVATFSQPWLVLWLPPPCDGATPGPAVGCEPCRGFAPIFNELSAEVQDVTGVRDVRFVRVMVGTDGYLKKKFGINQYPTVMAFQRSSTKQAATFDGKRNQKVLHDWVLDHVHPDSRPYDLMTLTDATFDGVVNGSRNVVVDFYATWCGHCKALYPVMLRVGQAFRKSQNVIFAKAEVGDANKELKARFGIKGFPTVLFFRKGGSTATPAKYDGPRTPEAIGTWVSAQESFYAVSSARVPSAAAPTGKLDEDAEMHATFSAFLANFASYLHRP</sequence>
<feature type="domain" description="Thioredoxin" evidence="1">
    <location>
        <begin position="183"/>
        <end position="303"/>
    </location>
</feature>
<reference evidence="2" key="1">
    <citation type="journal article" date="2022" name="bioRxiv">
        <title>Genomics of Preaxostyla Flagellates Illuminates Evolutionary Transitions and the Path Towards Mitochondrial Loss.</title>
        <authorList>
            <person name="Novak L.V.F."/>
            <person name="Treitli S.C."/>
            <person name="Pyrih J."/>
            <person name="Halakuc P."/>
            <person name="Pipaliya S.V."/>
            <person name="Vacek V."/>
            <person name="Brzon O."/>
            <person name="Soukal P."/>
            <person name="Eme L."/>
            <person name="Dacks J.B."/>
            <person name="Karnkowska A."/>
            <person name="Elias M."/>
            <person name="Hampl V."/>
        </authorList>
    </citation>
    <scope>NUCLEOTIDE SEQUENCE</scope>
    <source>
        <strain evidence="2">RCP-MX</strain>
    </source>
</reference>
<dbReference type="PANTHER" id="PTHR45815:SF3">
    <property type="entry name" value="PROTEIN DISULFIDE-ISOMERASE A6"/>
    <property type="match status" value="1"/>
</dbReference>
<dbReference type="InterPro" id="IPR013766">
    <property type="entry name" value="Thioredoxin_domain"/>
</dbReference>
<dbReference type="PRINTS" id="PR00421">
    <property type="entry name" value="THIOREDOXIN"/>
</dbReference>
<evidence type="ECO:0000313" key="2">
    <source>
        <dbReference type="EMBL" id="KAJ4462462.1"/>
    </source>
</evidence>
<dbReference type="Proteomes" id="UP001141327">
    <property type="component" value="Unassembled WGS sequence"/>
</dbReference>
<dbReference type="Gene3D" id="3.40.30.10">
    <property type="entry name" value="Glutaredoxin"/>
    <property type="match status" value="4"/>
</dbReference>
<accession>A0ABQ8UTK5</accession>
<dbReference type="EMBL" id="JAPMOS010000003">
    <property type="protein sequence ID" value="KAJ4462462.1"/>
    <property type="molecule type" value="Genomic_DNA"/>
</dbReference>
<dbReference type="InterPro" id="IPR036249">
    <property type="entry name" value="Thioredoxin-like_sf"/>
</dbReference>
<dbReference type="Pfam" id="PF00085">
    <property type="entry name" value="Thioredoxin"/>
    <property type="match status" value="4"/>
</dbReference>
<gene>
    <name evidence="2" type="ORF">PAPYR_1104</name>
</gene>
<evidence type="ECO:0000313" key="3">
    <source>
        <dbReference type="Proteomes" id="UP001141327"/>
    </source>
</evidence>
<feature type="domain" description="Thioredoxin" evidence="1">
    <location>
        <begin position="414"/>
        <end position="563"/>
    </location>
</feature>
<dbReference type="CDD" id="cd02947">
    <property type="entry name" value="TRX_family"/>
    <property type="match status" value="1"/>
</dbReference>
<evidence type="ECO:0000259" key="1">
    <source>
        <dbReference type="PROSITE" id="PS51352"/>
    </source>
</evidence>
<protein>
    <recommendedName>
        <fullName evidence="1">Thioredoxin domain-containing protein</fullName>
    </recommendedName>
</protein>
<dbReference type="InterPro" id="IPR017937">
    <property type="entry name" value="Thioredoxin_CS"/>
</dbReference>
<dbReference type="PANTHER" id="PTHR45815">
    <property type="entry name" value="PROTEIN DISULFIDE-ISOMERASE A6"/>
    <property type="match status" value="1"/>
</dbReference>
<proteinExistence type="predicted"/>